<dbReference type="RefSeq" id="XP_008607541.1">
    <property type="nucleotide sequence ID" value="XM_008609319.1"/>
</dbReference>
<evidence type="ECO:0000313" key="2">
    <source>
        <dbReference type="Proteomes" id="UP000030762"/>
    </source>
</evidence>
<dbReference type="VEuPathDB" id="FungiDB:SDRG_03682"/>
<organism evidence="1 2">
    <name type="scientific">Saprolegnia diclina (strain VS20)</name>
    <dbReference type="NCBI Taxonomy" id="1156394"/>
    <lineage>
        <taxon>Eukaryota</taxon>
        <taxon>Sar</taxon>
        <taxon>Stramenopiles</taxon>
        <taxon>Oomycota</taxon>
        <taxon>Saprolegniomycetes</taxon>
        <taxon>Saprolegniales</taxon>
        <taxon>Saprolegniaceae</taxon>
        <taxon>Saprolegnia</taxon>
    </lineage>
</organism>
<dbReference type="Proteomes" id="UP000030762">
    <property type="component" value="Unassembled WGS sequence"/>
</dbReference>
<dbReference type="GeneID" id="19944409"/>
<dbReference type="EMBL" id="JH767140">
    <property type="protein sequence ID" value="EQC38717.1"/>
    <property type="molecule type" value="Genomic_DNA"/>
</dbReference>
<sequence>MGGTQSMPAVDSIPLVPMQLGGVHPQHASAEAVTYRCAKDGLLLITCDDTAVAKIRPPAAGVDGSYLDVAPGVEASVLLLVQFAAVDCESSCIASTDAVASITT</sequence>
<dbReference type="InParanoid" id="T0S7K6"/>
<proteinExistence type="predicted"/>
<evidence type="ECO:0000313" key="1">
    <source>
        <dbReference type="EMBL" id="EQC38717.1"/>
    </source>
</evidence>
<accession>T0S7K6</accession>
<keyword evidence="2" id="KW-1185">Reference proteome</keyword>
<dbReference type="AlphaFoldDB" id="T0S7K6"/>
<protein>
    <submittedName>
        <fullName evidence="1">Uncharacterized protein</fullName>
    </submittedName>
</protein>
<name>T0S7K6_SAPDV</name>
<gene>
    <name evidence="1" type="ORF">SDRG_03682</name>
</gene>
<reference evidence="1 2" key="1">
    <citation type="submission" date="2012-04" db="EMBL/GenBank/DDBJ databases">
        <title>The Genome Sequence of Saprolegnia declina VS20.</title>
        <authorList>
            <consortium name="The Broad Institute Genome Sequencing Platform"/>
            <person name="Russ C."/>
            <person name="Nusbaum C."/>
            <person name="Tyler B."/>
            <person name="van West P."/>
            <person name="Dieguez-Uribeondo J."/>
            <person name="de Bruijn I."/>
            <person name="Tripathy S."/>
            <person name="Jiang R."/>
            <person name="Young S.K."/>
            <person name="Zeng Q."/>
            <person name="Gargeya S."/>
            <person name="Fitzgerald M."/>
            <person name="Haas B."/>
            <person name="Abouelleil A."/>
            <person name="Alvarado L."/>
            <person name="Arachchi H.M."/>
            <person name="Berlin A."/>
            <person name="Chapman S.B."/>
            <person name="Goldberg J."/>
            <person name="Griggs A."/>
            <person name="Gujja S."/>
            <person name="Hansen M."/>
            <person name="Howarth C."/>
            <person name="Imamovic A."/>
            <person name="Larimer J."/>
            <person name="McCowen C."/>
            <person name="Montmayeur A."/>
            <person name="Murphy C."/>
            <person name="Neiman D."/>
            <person name="Pearson M."/>
            <person name="Priest M."/>
            <person name="Roberts A."/>
            <person name="Saif S."/>
            <person name="Shea T."/>
            <person name="Sisk P."/>
            <person name="Sykes S."/>
            <person name="Wortman J."/>
            <person name="Nusbaum C."/>
            <person name="Birren B."/>
        </authorList>
    </citation>
    <scope>NUCLEOTIDE SEQUENCE [LARGE SCALE GENOMIC DNA]</scope>
    <source>
        <strain evidence="1 2">VS20</strain>
    </source>
</reference>